<sequence>METAREHIEAVRKKKFSIGGEANPLTEDLHQAVKNLSAELYAKDVHFLMELIQNAEDNNYLEGVDPSLEFIITSQDITATGAPATLLIFNNEKGFSSKNIDSICSVGRSTKKGNRKSGYIGEKGIGFKSVFLVTARPYIFSNGYQIRFNEEPCPHCNLGYIVPEWVEKNPTLSDICEIYGSGNTLPTTTIVLPLKPDKIQAVKEELSSIHPEVLLFLSKIKRFSVKEHNKNAKLNTISAIAITSETNFVMKKSIDAESYTLHLSTDEKEDEGSDKECSYYMWKQKFPVRLENKVERRMEVEELVITLAFPFQERLNRGMSSPGVYAFLPTEMFTNFPFIIQADFLLASSRETILLDNKWNKGILECVPSAFINALVSLIRTAENAPVSSLAPMFKFIPVNSSSYKELNIVRESIKAKLVEENIVPSESYTKQKIFHKPREVFRLVPSFWNILEKAKNEGVSLLDLSSHGNYILSSAFDRKKYDHILGFLGVEPVNYLWYLKCIGSSNLVAGVSDESYMDILLFVADNWNSIFYNTNIKNIPLIKYVGLYGEVSLCSINECTPGNWMRVVLSPQNHLASWLIDWNREFRCVGGHFFMPKSTQEAIFSSKRVWEWLEANVKISVVKAYDYAANLNYYLKNDRKLAVAFVHFLYHSLSKNHLSKREVENLCHSMPIADNYGNLTTQRKGVLVPAKGSKWVGLVGSNPWKGEGYVELGEDYLHPGHFAGEYTSGEQLLNFLITYVAASDIPYISPPNAAIPAVSAPLTSENVFLLLDWIRNLKLGGTSIPEKFLKSIKEGSWLKITTNNCSGYRPPYQSFMFSSSLGNILQNGSVLVDIPLIDQSFYGDRINEYEEELKTIGVRFQYGEACEFIGKHLMSLTASSALTRGLVLSVLNFIRFLRENSLPLYKFIDSIKENKWLMTSRGDRSPVESALPDDEWRIASQISDIPFINIHYYGEEILSFKEEIKSLGVLIGFKKSYDIVVDNLRPSSRLTFLTAEAFHLILECIRHSRSSNKLIEALKDVKCFKTNMGYNSAGECFLFDSQWGCILQVFRGFPLIDEGFYGSRISSYKNELKKTGVMVDFEDAVKVFTYRFRQHASSMTKETTKETVMSFLSCYRKLKDTPFKFPSDLWKCIREEEWLRTRLGVYRSTRSCILFGPDWQSISPITALPFIDDSDNYYGKYIHEYMEELKEMGVVVDIKDGVKMVADGLYFPQDHSCITPDNVLKLLECIRILLKDRNYSFPGKFWEEISQKWLKTHVGYRPPRECLLFNSRWGSYLKHTDGPFLDEGFYGSSITSYKEELRAIGVTVDVENGCRLISSHLDFHLDQFSIIVRIYNYLSEFNWKPDSDATKRIWIPNESQVGKWVGPAECVLHDEDGLFSLQLQVLEKHYDPKLLNFFSNAFHVRHNPSVDDYCELWKVWESSGQPLSNADCCKFWVYVSKHWSEKTEKTLAGSLVKFPVGSGSDGILLSNKHDVFIADDLQLKDLFEHFYPHPIFVWYPRESVPSLPRRKLVEKYKKIGVRTISESVQKEESVDVSHLNQVNPKETPLKKGMVRLILGFLADPTRKIEMETRHEAIKRLLKITFLETVEPITVNYSLSLSSGEIVKAKATRVMLWDRESSKFVAQKLDRRCGYKIIMEYATYFSEAISEGLLWDNSDHIGALSELIKLGFMVEFNEDAVGFLMNSKSLQIFMEDFNALCLPGDNVAELEWLSQFVEDPVTPNHLGQPSTPDVVNRWSWFGEEDEQIFFCIKHNLPFLDDKLLAPGT</sequence>
<dbReference type="EMBL" id="CM017328">
    <property type="protein sequence ID" value="KAE8123816.1"/>
    <property type="molecule type" value="Genomic_DNA"/>
</dbReference>
<evidence type="ECO:0000313" key="2">
    <source>
        <dbReference type="EMBL" id="KAE8123816.1"/>
    </source>
</evidence>
<reference evidence="2 3" key="1">
    <citation type="submission" date="2019-06" db="EMBL/GenBank/DDBJ databases">
        <title>A chromosomal-level reference genome of Carpinus fangiana (Coryloideae, Betulaceae).</title>
        <authorList>
            <person name="Yang X."/>
            <person name="Wang Z."/>
            <person name="Zhang L."/>
            <person name="Hao G."/>
            <person name="Liu J."/>
            <person name="Yang Y."/>
        </authorList>
    </citation>
    <scope>NUCLEOTIDE SEQUENCE [LARGE SCALE GENOMIC DNA]</scope>
    <source>
        <strain evidence="2">Cfa_2016G</strain>
        <tissue evidence="2">Leaf</tissue>
    </source>
</reference>
<dbReference type="NCBIfam" id="NF047352">
    <property type="entry name" value="P_loop_sacsin"/>
    <property type="match status" value="1"/>
</dbReference>
<dbReference type="SUPFAM" id="SSF55874">
    <property type="entry name" value="ATPase domain of HSP90 chaperone/DNA topoisomerase II/histidine kinase"/>
    <property type="match status" value="1"/>
</dbReference>
<protein>
    <recommendedName>
        <fullName evidence="1">Sacsin/Nov domain-containing protein</fullName>
    </recommendedName>
</protein>
<evidence type="ECO:0000313" key="3">
    <source>
        <dbReference type="Proteomes" id="UP000327013"/>
    </source>
</evidence>
<dbReference type="InterPro" id="IPR058210">
    <property type="entry name" value="SACS/Nov_dom"/>
</dbReference>
<dbReference type="Proteomes" id="UP000327013">
    <property type="component" value="Chromosome 8"/>
</dbReference>
<dbReference type="InterPro" id="IPR052957">
    <property type="entry name" value="Auxin_embryo_med"/>
</dbReference>
<organism evidence="2 3">
    <name type="scientific">Carpinus fangiana</name>
    <dbReference type="NCBI Taxonomy" id="176857"/>
    <lineage>
        <taxon>Eukaryota</taxon>
        <taxon>Viridiplantae</taxon>
        <taxon>Streptophyta</taxon>
        <taxon>Embryophyta</taxon>
        <taxon>Tracheophyta</taxon>
        <taxon>Spermatophyta</taxon>
        <taxon>Magnoliopsida</taxon>
        <taxon>eudicotyledons</taxon>
        <taxon>Gunneridae</taxon>
        <taxon>Pentapetalae</taxon>
        <taxon>rosids</taxon>
        <taxon>fabids</taxon>
        <taxon>Fagales</taxon>
        <taxon>Betulaceae</taxon>
        <taxon>Carpinus</taxon>
    </lineage>
</organism>
<keyword evidence="3" id="KW-1185">Reference proteome</keyword>
<feature type="domain" description="Sacsin/Nov" evidence="1">
    <location>
        <begin position="27"/>
        <end position="143"/>
    </location>
</feature>
<dbReference type="PANTHER" id="PTHR32387:SF3">
    <property type="entry name" value="ATP_DNA BINDING PROTEIN"/>
    <property type="match status" value="1"/>
</dbReference>
<gene>
    <name evidence="2" type="ORF">FH972_018740</name>
</gene>
<dbReference type="OrthoDB" id="1262810at2759"/>
<name>A0A5N6RMY3_9ROSI</name>
<accession>A0A5N6RMY3</accession>
<proteinExistence type="predicted"/>
<dbReference type="Gene3D" id="3.30.565.10">
    <property type="entry name" value="Histidine kinase-like ATPase, C-terminal domain"/>
    <property type="match status" value="1"/>
</dbReference>
<dbReference type="InterPro" id="IPR036890">
    <property type="entry name" value="HATPase_C_sf"/>
</dbReference>
<evidence type="ECO:0000259" key="1">
    <source>
        <dbReference type="Pfam" id="PF25794"/>
    </source>
</evidence>
<dbReference type="PANTHER" id="PTHR32387">
    <property type="entry name" value="WU:FJ29H11"/>
    <property type="match status" value="1"/>
</dbReference>
<dbReference type="Pfam" id="PF25794">
    <property type="entry name" value="SACS"/>
    <property type="match status" value="1"/>
</dbReference>